<evidence type="ECO:0000256" key="2">
    <source>
        <dbReference type="ARBA" id="ARBA00009761"/>
    </source>
</evidence>
<gene>
    <name evidence="5" type="ORF">CKAH01_05457</name>
</gene>
<dbReference type="EMBL" id="VYYT01000178">
    <property type="protein sequence ID" value="KAK2759670.1"/>
    <property type="molecule type" value="Genomic_DNA"/>
</dbReference>
<dbReference type="Gene3D" id="2.40.50.140">
    <property type="entry name" value="Nucleic acid-binding proteins"/>
    <property type="match status" value="1"/>
</dbReference>
<dbReference type="Pfam" id="PF08661">
    <property type="entry name" value="Rep_fac-A_3"/>
    <property type="match status" value="1"/>
</dbReference>
<comment type="similarity">
    <text evidence="2">Belongs to the replication factor A protein 3 family.</text>
</comment>
<dbReference type="GO" id="GO:0006310">
    <property type="term" value="P:DNA recombination"/>
    <property type="evidence" value="ECO:0007669"/>
    <property type="project" value="InterPro"/>
</dbReference>
<dbReference type="GO" id="GO:0006260">
    <property type="term" value="P:DNA replication"/>
    <property type="evidence" value="ECO:0007669"/>
    <property type="project" value="InterPro"/>
</dbReference>
<reference evidence="5" key="1">
    <citation type="submission" date="2023-02" db="EMBL/GenBank/DDBJ databases">
        <title>Colletotrichum kahawae CIFC_Que2 genome sequencing and assembly.</title>
        <authorList>
            <person name="Baroncelli R."/>
        </authorList>
    </citation>
    <scope>NUCLEOTIDE SEQUENCE</scope>
    <source>
        <strain evidence="5">CIFC_Que2</strain>
    </source>
</reference>
<sequence length="301" mass="33212">MAEATSTPRITAQYLDNYVGKNVMLVGKVVQLRGDSAVLDADGNVTAILNRDVHLTNGNGAQIVGKVNPDLSIKVLSSRDLGSGVAVRARVREQQVTIPATPRKSAPAPVTRPATVTASATQQQQQQQKPPQRELRYHEPPPTPEPLSSGFTQKHHRYPAPQTPYSQAQRRYPETPPKSSQRQRQHHQQESSDVGTSIARPPSRPSDLQPTPPSPETFKATTRSKDTTSGRSHRDGRERRHRRQKPRPKEPEVGVNEVVDDSELLGAIMDGIGRMTVGTVAMRMDDAGRWRIRRDSGDDST</sequence>
<proteinExistence type="inferred from homology"/>
<comment type="caution">
    <text evidence="5">The sequence shown here is derived from an EMBL/GenBank/DDBJ whole genome shotgun (WGS) entry which is preliminary data.</text>
</comment>
<organism evidence="5 6">
    <name type="scientific">Colletotrichum kahawae</name>
    <name type="common">Coffee berry disease fungus</name>
    <dbReference type="NCBI Taxonomy" id="34407"/>
    <lineage>
        <taxon>Eukaryota</taxon>
        <taxon>Fungi</taxon>
        <taxon>Dikarya</taxon>
        <taxon>Ascomycota</taxon>
        <taxon>Pezizomycotina</taxon>
        <taxon>Sordariomycetes</taxon>
        <taxon>Hypocreomycetidae</taxon>
        <taxon>Glomerellales</taxon>
        <taxon>Glomerellaceae</taxon>
        <taxon>Colletotrichum</taxon>
        <taxon>Colletotrichum gloeosporioides species complex</taxon>
    </lineage>
</organism>
<keyword evidence="6" id="KW-1185">Reference proteome</keyword>
<comment type="subcellular location">
    <subcellularLocation>
        <location evidence="1">Nucleus</location>
    </subcellularLocation>
</comment>
<accession>A0AAD9YER5</accession>
<dbReference type="GO" id="GO:0006281">
    <property type="term" value="P:DNA repair"/>
    <property type="evidence" value="ECO:0007669"/>
    <property type="project" value="InterPro"/>
</dbReference>
<feature type="compositionally biased region" description="Basic and acidic residues" evidence="4">
    <location>
        <begin position="223"/>
        <end position="238"/>
    </location>
</feature>
<feature type="region of interest" description="Disordered" evidence="4">
    <location>
        <begin position="96"/>
        <end position="257"/>
    </location>
</feature>
<evidence type="ECO:0000313" key="5">
    <source>
        <dbReference type="EMBL" id="KAK2759670.1"/>
    </source>
</evidence>
<evidence type="ECO:0000313" key="6">
    <source>
        <dbReference type="Proteomes" id="UP001281614"/>
    </source>
</evidence>
<dbReference type="InterPro" id="IPR013970">
    <property type="entry name" value="Rfa2"/>
</dbReference>
<dbReference type="Proteomes" id="UP001281614">
    <property type="component" value="Unassembled WGS sequence"/>
</dbReference>
<keyword evidence="3" id="KW-0539">Nucleus</keyword>
<dbReference type="InterPro" id="IPR012340">
    <property type="entry name" value="NA-bd_OB-fold"/>
</dbReference>
<evidence type="ECO:0000256" key="1">
    <source>
        <dbReference type="ARBA" id="ARBA00004123"/>
    </source>
</evidence>
<dbReference type="CDD" id="cd04479">
    <property type="entry name" value="RPA3"/>
    <property type="match status" value="1"/>
</dbReference>
<evidence type="ECO:0000256" key="4">
    <source>
        <dbReference type="SAM" id="MobiDB-lite"/>
    </source>
</evidence>
<dbReference type="GO" id="GO:0031981">
    <property type="term" value="C:nuclear lumen"/>
    <property type="evidence" value="ECO:0007669"/>
    <property type="project" value="UniProtKB-ARBA"/>
</dbReference>
<dbReference type="GO" id="GO:0003677">
    <property type="term" value="F:DNA binding"/>
    <property type="evidence" value="ECO:0007669"/>
    <property type="project" value="InterPro"/>
</dbReference>
<name>A0AAD9YER5_COLKA</name>
<evidence type="ECO:0000256" key="3">
    <source>
        <dbReference type="ARBA" id="ARBA00023242"/>
    </source>
</evidence>
<protein>
    <submittedName>
        <fullName evidence="5">Replication factor A protein 3</fullName>
    </submittedName>
</protein>
<dbReference type="SUPFAM" id="SSF50249">
    <property type="entry name" value="Nucleic acid-binding proteins"/>
    <property type="match status" value="1"/>
</dbReference>
<dbReference type="AlphaFoldDB" id="A0AAD9YER5"/>